<protein>
    <submittedName>
        <fullName evidence="1">Uncharacterized protein</fullName>
    </submittedName>
</protein>
<name>A0A835G2F5_9POAL</name>
<sequence>MLSIIVQKKPIVDGADQIRKNHANYPQSECKVYDLLPGPWIIGGGIVSARLSLGEVKNKQRTNLMRRLESAEVRSAETSLWVPHPRTGIYYPKGFEWVMEDVPSGAASFRQSYWFRTGEAESASSTTSKNDAASLDHPFI</sequence>
<dbReference type="EMBL" id="JACEFO010000033">
    <property type="protein sequence ID" value="KAF8783958.1"/>
    <property type="molecule type" value="Genomic_DNA"/>
</dbReference>
<organism evidence="1 2">
    <name type="scientific">Digitaria exilis</name>
    <dbReference type="NCBI Taxonomy" id="1010633"/>
    <lineage>
        <taxon>Eukaryota</taxon>
        <taxon>Viridiplantae</taxon>
        <taxon>Streptophyta</taxon>
        <taxon>Embryophyta</taxon>
        <taxon>Tracheophyta</taxon>
        <taxon>Spermatophyta</taxon>
        <taxon>Magnoliopsida</taxon>
        <taxon>Liliopsida</taxon>
        <taxon>Poales</taxon>
        <taxon>Poaceae</taxon>
        <taxon>PACMAD clade</taxon>
        <taxon>Panicoideae</taxon>
        <taxon>Panicodae</taxon>
        <taxon>Paniceae</taxon>
        <taxon>Anthephorinae</taxon>
        <taxon>Digitaria</taxon>
    </lineage>
</organism>
<proteinExistence type="predicted"/>
<comment type="caution">
    <text evidence="1">The sequence shown here is derived from an EMBL/GenBank/DDBJ whole genome shotgun (WGS) entry which is preliminary data.</text>
</comment>
<dbReference type="PANTHER" id="PTHR35109:SF1">
    <property type="entry name" value="GLUTAMATE RACEMASE"/>
    <property type="match status" value="1"/>
</dbReference>
<evidence type="ECO:0000313" key="2">
    <source>
        <dbReference type="Proteomes" id="UP000636709"/>
    </source>
</evidence>
<keyword evidence="2" id="KW-1185">Reference proteome</keyword>
<evidence type="ECO:0000313" key="1">
    <source>
        <dbReference type="EMBL" id="KAF8783958.1"/>
    </source>
</evidence>
<reference evidence="1" key="1">
    <citation type="submission" date="2020-07" db="EMBL/GenBank/DDBJ databases">
        <title>Genome sequence and genetic diversity analysis of an under-domesticated orphan crop, white fonio (Digitaria exilis).</title>
        <authorList>
            <person name="Bennetzen J.L."/>
            <person name="Chen S."/>
            <person name="Ma X."/>
            <person name="Wang X."/>
            <person name="Yssel A.E.J."/>
            <person name="Chaluvadi S.R."/>
            <person name="Johnson M."/>
            <person name="Gangashetty P."/>
            <person name="Hamidou F."/>
            <person name="Sanogo M.D."/>
            <person name="Zwaenepoel A."/>
            <person name="Wallace J."/>
            <person name="Van De Peer Y."/>
            <person name="Van Deynze A."/>
        </authorList>
    </citation>
    <scope>NUCLEOTIDE SEQUENCE</scope>
    <source>
        <tissue evidence="1">Leaves</tissue>
    </source>
</reference>
<dbReference type="Proteomes" id="UP000636709">
    <property type="component" value="Unassembled WGS sequence"/>
</dbReference>
<gene>
    <name evidence="1" type="ORF">HU200_000049</name>
</gene>
<dbReference type="AlphaFoldDB" id="A0A835G2F5"/>
<dbReference type="PANTHER" id="PTHR35109">
    <property type="entry name" value="GLUTAMATE RACEMASE"/>
    <property type="match status" value="1"/>
</dbReference>
<accession>A0A835G2F5</accession>
<dbReference type="OrthoDB" id="1930788at2759"/>